<organism evidence="2 3">
    <name type="scientific">Iningainema tapete BLCC-T55</name>
    <dbReference type="NCBI Taxonomy" id="2748662"/>
    <lineage>
        <taxon>Bacteria</taxon>
        <taxon>Bacillati</taxon>
        <taxon>Cyanobacteriota</taxon>
        <taxon>Cyanophyceae</taxon>
        <taxon>Nostocales</taxon>
        <taxon>Scytonemataceae</taxon>
        <taxon>Iningainema tapete</taxon>
    </lineage>
</organism>
<sequence>MSTLETPSQSNLLGTPSNVMDSIQSEDFRRGLLWHGIFISLLGFVAGLFLPLYANPRAGLATHLLGITQGVFLAVIGLSYPHLKLPLWVARVNFWMLLISAYVGMIAEFLGAAFGLSRMFIITAMGLPEGIPWLETSTEIAIKGISNFIFLSCLIVLFGLRKTKSDSSLVEKS</sequence>
<dbReference type="AlphaFoldDB" id="A0A8J7C9D8"/>
<gene>
    <name evidence="2" type="ORF">ICL16_28090</name>
</gene>
<feature type="transmembrane region" description="Helical" evidence="1">
    <location>
        <begin position="60"/>
        <end position="80"/>
    </location>
</feature>
<comment type="caution">
    <text evidence="2">The sequence shown here is derived from an EMBL/GenBank/DDBJ whole genome shotgun (WGS) entry which is preliminary data.</text>
</comment>
<keyword evidence="1" id="KW-0812">Transmembrane</keyword>
<protein>
    <recommendedName>
        <fullName evidence="4">Hydroxylaminobenzene mutase</fullName>
    </recommendedName>
</protein>
<evidence type="ECO:0000313" key="2">
    <source>
        <dbReference type="EMBL" id="MBD2775816.1"/>
    </source>
</evidence>
<keyword evidence="1" id="KW-0472">Membrane</keyword>
<dbReference type="RefSeq" id="WP_190834758.1">
    <property type="nucleotide sequence ID" value="NZ_CAWPPI010000086.1"/>
</dbReference>
<feature type="transmembrane region" description="Helical" evidence="1">
    <location>
        <begin position="32"/>
        <end position="54"/>
    </location>
</feature>
<accession>A0A8J7C9D8</accession>
<keyword evidence="1" id="KW-1133">Transmembrane helix</keyword>
<evidence type="ECO:0008006" key="4">
    <source>
        <dbReference type="Google" id="ProtNLM"/>
    </source>
</evidence>
<evidence type="ECO:0000256" key="1">
    <source>
        <dbReference type="SAM" id="Phobius"/>
    </source>
</evidence>
<dbReference type="Proteomes" id="UP000629098">
    <property type="component" value="Unassembled WGS sequence"/>
</dbReference>
<reference evidence="2" key="1">
    <citation type="submission" date="2020-09" db="EMBL/GenBank/DDBJ databases">
        <title>Iningainema tapete sp. nov. (Scytonemataceae, Cyanobacteria) from greenhouses in central Florida (USA) produces two types of nodularin with biosynthetic potential for microcystin-LR and anabaenopeptins.</title>
        <authorList>
            <person name="Berthold D.E."/>
            <person name="Lefler F.W."/>
            <person name="Huang I.-S."/>
            <person name="Abdulla H."/>
            <person name="Zimba P.V."/>
            <person name="Laughinghouse H.D. IV."/>
        </authorList>
    </citation>
    <scope>NUCLEOTIDE SEQUENCE</scope>
    <source>
        <strain evidence="2">BLCCT55</strain>
    </source>
</reference>
<evidence type="ECO:0000313" key="3">
    <source>
        <dbReference type="Proteomes" id="UP000629098"/>
    </source>
</evidence>
<feature type="transmembrane region" description="Helical" evidence="1">
    <location>
        <begin position="92"/>
        <end position="120"/>
    </location>
</feature>
<feature type="transmembrane region" description="Helical" evidence="1">
    <location>
        <begin position="140"/>
        <end position="160"/>
    </location>
</feature>
<keyword evidence="3" id="KW-1185">Reference proteome</keyword>
<name>A0A8J7C9D8_9CYAN</name>
<dbReference type="EMBL" id="JACXAE010000086">
    <property type="protein sequence ID" value="MBD2775816.1"/>
    <property type="molecule type" value="Genomic_DNA"/>
</dbReference>
<proteinExistence type="predicted"/>